<gene>
    <name evidence="1" type="ORF">ERX35_009970</name>
    <name evidence="2" type="ORF">KFV11_04855</name>
</gene>
<evidence type="ECO:0000313" key="3">
    <source>
        <dbReference type="Proteomes" id="UP000295735"/>
    </source>
</evidence>
<name>A0A9Q9BNA6_9STAP</name>
<protein>
    <submittedName>
        <fullName evidence="2">FMN-binding negative transcriptional regulator</fullName>
    </submittedName>
</protein>
<dbReference type="EMBL" id="CP073809">
    <property type="protein sequence ID" value="UTH14688.1"/>
    <property type="molecule type" value="Genomic_DNA"/>
</dbReference>
<dbReference type="Proteomes" id="UP000295735">
    <property type="component" value="Unassembled WGS sequence"/>
</dbReference>
<dbReference type="Gene3D" id="2.30.110.10">
    <property type="entry name" value="Electron Transport, Fmn-binding Protein, Chain A"/>
    <property type="match status" value="1"/>
</dbReference>
<dbReference type="OrthoDB" id="9794948at2"/>
<evidence type="ECO:0000313" key="1">
    <source>
        <dbReference type="EMBL" id="KAA1036999.1"/>
    </source>
</evidence>
<dbReference type="SUPFAM" id="SSF50475">
    <property type="entry name" value="FMN-binding split barrel"/>
    <property type="match status" value="1"/>
</dbReference>
<dbReference type="Pfam" id="PF04299">
    <property type="entry name" value="FMN_bind_2"/>
    <property type="match status" value="1"/>
</dbReference>
<proteinExistence type="predicted"/>
<organism evidence="2 4">
    <name type="scientific">Macrococcus equipercicus</name>
    <dbReference type="NCBI Taxonomy" id="69967"/>
    <lineage>
        <taxon>Bacteria</taxon>
        <taxon>Bacillati</taxon>
        <taxon>Bacillota</taxon>
        <taxon>Bacilli</taxon>
        <taxon>Bacillales</taxon>
        <taxon>Staphylococcaceae</taxon>
        <taxon>Macrococcus</taxon>
    </lineage>
</organism>
<dbReference type="EMBL" id="SCWC02000009">
    <property type="protein sequence ID" value="KAA1036999.1"/>
    <property type="molecule type" value="Genomic_DNA"/>
</dbReference>
<dbReference type="PIRSF" id="PIRSF010372">
    <property type="entry name" value="PaiB"/>
    <property type="match status" value="1"/>
</dbReference>
<evidence type="ECO:0000313" key="4">
    <source>
        <dbReference type="Proteomes" id="UP001057381"/>
    </source>
</evidence>
<sequence length="199" mass="22965">MFIPKYFEMKDLKEIKQFINDHSFATVVTTDNGKPVATHVPLMLREDNENLYLSGHYARANTQWKNLDDNADVLTIFHGPHAFVSSTWYDHENVSTWNYQSIHVYGHSRLLTEDELREDLKLLLDTYEANGKTWDNLTETSQQQIRGIVGFRIDITDIQAAYKLSQNRNDHDYENIISELSLGAAGDRDVAAAMKKLRD</sequence>
<evidence type="ECO:0000313" key="2">
    <source>
        <dbReference type="EMBL" id="UTH14688.1"/>
    </source>
</evidence>
<accession>A0A9Q9BNA6</accession>
<dbReference type="RefSeq" id="WP_149459752.1">
    <property type="nucleotide sequence ID" value="NZ_CP073809.1"/>
</dbReference>
<dbReference type="AlphaFoldDB" id="A0A9Q9BNA6"/>
<dbReference type="PANTHER" id="PTHR35802">
    <property type="entry name" value="PROTEASE SYNTHASE AND SPORULATION PROTEIN PAI 2"/>
    <property type="match status" value="1"/>
</dbReference>
<dbReference type="KEGG" id="mequ:KFV11_04855"/>
<dbReference type="PANTHER" id="PTHR35802:SF1">
    <property type="entry name" value="PROTEASE SYNTHASE AND SPORULATION PROTEIN PAI 2"/>
    <property type="match status" value="1"/>
</dbReference>
<reference evidence="1 3" key="1">
    <citation type="submission" date="2019-09" db="EMBL/GenBank/DDBJ databases">
        <authorList>
            <person name="Mazhar S."/>
            <person name="Altermann E."/>
            <person name="Hill C."/>
            <person name="Mcauliffe O."/>
        </authorList>
    </citation>
    <scope>NUCLEOTIDE SEQUENCE [LARGE SCALE GENOMIC DNA]</scope>
    <source>
        <strain evidence="1 3">ATCC 51831</strain>
    </source>
</reference>
<dbReference type="InterPro" id="IPR012349">
    <property type="entry name" value="Split_barrel_FMN-bd"/>
</dbReference>
<dbReference type="InterPro" id="IPR007396">
    <property type="entry name" value="TR_PAI2-type"/>
</dbReference>
<keyword evidence="3" id="KW-1185">Reference proteome</keyword>
<reference evidence="2" key="2">
    <citation type="submission" date="2021-04" db="EMBL/GenBank/DDBJ databases">
        <title>Complete Genome Sequences of Macrococcus spp. from dog and cattle.</title>
        <authorList>
            <person name="Schwendener S."/>
            <person name="Perreten V."/>
        </authorList>
    </citation>
    <scope>NUCLEOTIDE SEQUENCE</scope>
    <source>
        <strain evidence="2">Epi0143-OL</strain>
    </source>
</reference>
<dbReference type="Proteomes" id="UP001057381">
    <property type="component" value="Chromosome"/>
</dbReference>